<dbReference type="PANTHER" id="PTHR11214:SF319">
    <property type="entry name" value="HEXOSYLTRANSFERASE"/>
    <property type="match status" value="1"/>
</dbReference>
<sequence length="309" mass="36586">MYFPICTTTTYNKEVPYRTYVLCLWLTFVPLAKHFVPIVIGLYEPPFKSDGDTKPIDLRIRFLIEPNVRKNLQLLILVNSMPDRFKERQQIRESWAMSDLYDNSSTRIFFLTGKPVQKQFNDIVVADIEEGYYSLSLKTYAMLYFKSTRYRMAKCLVKADSDNVLLLRNFERLCDETSMCDVSRRVQRERTKWMVPESIYPDDRFPQYCSTGTYVLCGYDIPMRLMHATEESWFPHSSNYRMLPEDVLFTGIFAEKAGIRRTHIGGMSFIDAPEYFCRDVKRTYSIHMNRVQDPKNYFKRLISMEGHFC</sequence>
<evidence type="ECO:0000256" key="6">
    <source>
        <dbReference type="ARBA" id="ARBA00022968"/>
    </source>
</evidence>
<evidence type="ECO:0000256" key="9">
    <source>
        <dbReference type="ARBA" id="ARBA00023136"/>
    </source>
</evidence>
<protein>
    <recommendedName>
        <fullName evidence="10">Hexosyltransferase</fullName>
        <ecNumber evidence="10">2.4.1.-</ecNumber>
    </recommendedName>
</protein>
<dbReference type="Proteomes" id="UP000035642">
    <property type="component" value="Unassembled WGS sequence"/>
</dbReference>
<keyword evidence="3 10" id="KW-0328">Glycosyltransferase</keyword>
<keyword evidence="11" id="KW-1185">Reference proteome</keyword>
<evidence type="ECO:0000313" key="11">
    <source>
        <dbReference type="Proteomes" id="UP000035642"/>
    </source>
</evidence>
<evidence type="ECO:0000256" key="1">
    <source>
        <dbReference type="ARBA" id="ARBA00004323"/>
    </source>
</evidence>
<dbReference type="Gene3D" id="3.90.550.50">
    <property type="match status" value="1"/>
</dbReference>
<dbReference type="PANTHER" id="PTHR11214">
    <property type="entry name" value="BETA-1,3-N-ACETYLGLUCOSAMINYLTRANSFERASE"/>
    <property type="match status" value="1"/>
</dbReference>
<dbReference type="GO" id="GO:0016758">
    <property type="term" value="F:hexosyltransferase activity"/>
    <property type="evidence" value="ECO:0007669"/>
    <property type="project" value="InterPro"/>
</dbReference>
<dbReference type="STRING" id="6313.A0A0K0DH62"/>
<reference evidence="12" key="2">
    <citation type="submission" date="2016-04" db="UniProtKB">
        <authorList>
            <consortium name="WormBaseParasite"/>
        </authorList>
    </citation>
    <scope>IDENTIFICATION</scope>
</reference>
<evidence type="ECO:0000256" key="7">
    <source>
        <dbReference type="ARBA" id="ARBA00022989"/>
    </source>
</evidence>
<dbReference type="GO" id="GO:0000139">
    <property type="term" value="C:Golgi membrane"/>
    <property type="evidence" value="ECO:0007669"/>
    <property type="project" value="UniProtKB-SubCell"/>
</dbReference>
<evidence type="ECO:0000256" key="10">
    <source>
        <dbReference type="RuleBase" id="RU363063"/>
    </source>
</evidence>
<keyword evidence="8 10" id="KW-0333">Golgi apparatus</keyword>
<proteinExistence type="inferred from homology"/>
<evidence type="ECO:0000256" key="4">
    <source>
        <dbReference type="ARBA" id="ARBA00022679"/>
    </source>
</evidence>
<dbReference type="WBParaSite" id="ACAC_0001049201-mRNA-1">
    <property type="protein sequence ID" value="ACAC_0001049201-mRNA-1"/>
    <property type="gene ID" value="ACAC_0001049201"/>
</dbReference>
<evidence type="ECO:0000256" key="2">
    <source>
        <dbReference type="ARBA" id="ARBA00008661"/>
    </source>
</evidence>
<keyword evidence="5" id="KW-0812">Transmembrane</keyword>
<keyword evidence="7" id="KW-1133">Transmembrane helix</keyword>
<dbReference type="InterPro" id="IPR002659">
    <property type="entry name" value="Glyco_trans_31"/>
</dbReference>
<name>A0A0K0DH62_ANGCA</name>
<evidence type="ECO:0000256" key="5">
    <source>
        <dbReference type="ARBA" id="ARBA00022692"/>
    </source>
</evidence>
<dbReference type="AlphaFoldDB" id="A0A0K0DH62"/>
<dbReference type="GO" id="GO:0006493">
    <property type="term" value="P:protein O-linked glycosylation"/>
    <property type="evidence" value="ECO:0007669"/>
    <property type="project" value="TreeGrafter"/>
</dbReference>
<evidence type="ECO:0000313" key="12">
    <source>
        <dbReference type="WBParaSite" id="ACAC_0001049201-mRNA-1"/>
    </source>
</evidence>
<comment type="subcellular location">
    <subcellularLocation>
        <location evidence="1 10">Golgi apparatus membrane</location>
        <topology evidence="1 10">Single-pass type II membrane protein</topology>
    </subcellularLocation>
</comment>
<keyword evidence="9" id="KW-0472">Membrane</keyword>
<organism evidence="11 12">
    <name type="scientific">Angiostrongylus cantonensis</name>
    <name type="common">Rat lungworm</name>
    <dbReference type="NCBI Taxonomy" id="6313"/>
    <lineage>
        <taxon>Eukaryota</taxon>
        <taxon>Metazoa</taxon>
        <taxon>Ecdysozoa</taxon>
        <taxon>Nematoda</taxon>
        <taxon>Chromadorea</taxon>
        <taxon>Rhabditida</taxon>
        <taxon>Rhabditina</taxon>
        <taxon>Rhabditomorpha</taxon>
        <taxon>Strongyloidea</taxon>
        <taxon>Metastrongylidae</taxon>
        <taxon>Angiostrongylus</taxon>
    </lineage>
</organism>
<keyword evidence="6" id="KW-0735">Signal-anchor</keyword>
<evidence type="ECO:0000256" key="8">
    <source>
        <dbReference type="ARBA" id="ARBA00023034"/>
    </source>
</evidence>
<accession>A0A0K0DH62</accession>
<evidence type="ECO:0000256" key="3">
    <source>
        <dbReference type="ARBA" id="ARBA00022676"/>
    </source>
</evidence>
<dbReference type="Pfam" id="PF01762">
    <property type="entry name" value="Galactosyl_T"/>
    <property type="match status" value="1"/>
</dbReference>
<comment type="similarity">
    <text evidence="2 10">Belongs to the glycosyltransferase 31 family.</text>
</comment>
<reference evidence="11" key="1">
    <citation type="submission" date="2012-09" db="EMBL/GenBank/DDBJ databases">
        <authorList>
            <person name="Martin A.A."/>
        </authorList>
    </citation>
    <scope>NUCLEOTIDE SEQUENCE</scope>
</reference>
<dbReference type="EC" id="2.4.1.-" evidence="10"/>
<keyword evidence="4" id="KW-0808">Transferase</keyword>